<dbReference type="Proteomes" id="UP001239445">
    <property type="component" value="Unassembled WGS sequence"/>
</dbReference>
<sequence>MHRFRGLKLRALPAASGSQPDTTTEDLDLLNLFWPGLEWKDVSGNQHHDLFLEYVSSVIADLEKQFSLPSALTRLVIQSVVQSKDALRSQIEQTIRSHYQPPALGDTAQHAMQTIARLWTMLDIQIGPPTPRYQPPGPLVWLPQEPVSAVTGRFFAQKAQSERGLEVSGSIDPKLTAARLVADHNIRILWTCNLAEHLSLNWARKKRTLKVFEHKIWVHRHLTSPERSPLPADVLEELMVTYNLLFPLFDRETESLLDKHGMIESFYSLGTCGKPPSPNWSDYRYWHNQLHELSEVLNEPPRGIQQLWRTSRKNPNLLNLVLFWISGVMVAILTIVSSVCGVLSVQYAIQSRDIGLWQFELALAQVCADADLADKLPKYCSNKTTQ</sequence>
<accession>A0AAJ0FD77</accession>
<keyword evidence="1" id="KW-0472">Membrane</keyword>
<evidence type="ECO:0000313" key="2">
    <source>
        <dbReference type="EMBL" id="KAK1757319.1"/>
    </source>
</evidence>
<feature type="transmembrane region" description="Helical" evidence="1">
    <location>
        <begin position="317"/>
        <end position="349"/>
    </location>
</feature>
<dbReference type="EMBL" id="MU839830">
    <property type="protein sequence ID" value="KAK1757319.1"/>
    <property type="molecule type" value="Genomic_DNA"/>
</dbReference>
<keyword evidence="1" id="KW-1133">Transmembrane helix</keyword>
<dbReference type="AlphaFoldDB" id="A0AAJ0FD77"/>
<evidence type="ECO:0000256" key="1">
    <source>
        <dbReference type="SAM" id="Phobius"/>
    </source>
</evidence>
<name>A0AAJ0FD77_9PEZI</name>
<evidence type="ECO:0000313" key="3">
    <source>
        <dbReference type="Proteomes" id="UP001239445"/>
    </source>
</evidence>
<gene>
    <name evidence="2" type="ORF">QBC47DRAFT_399659</name>
</gene>
<comment type="caution">
    <text evidence="2">The sequence shown here is derived from an EMBL/GenBank/DDBJ whole genome shotgun (WGS) entry which is preliminary data.</text>
</comment>
<organism evidence="2 3">
    <name type="scientific">Echria macrotheca</name>
    <dbReference type="NCBI Taxonomy" id="438768"/>
    <lineage>
        <taxon>Eukaryota</taxon>
        <taxon>Fungi</taxon>
        <taxon>Dikarya</taxon>
        <taxon>Ascomycota</taxon>
        <taxon>Pezizomycotina</taxon>
        <taxon>Sordariomycetes</taxon>
        <taxon>Sordariomycetidae</taxon>
        <taxon>Sordariales</taxon>
        <taxon>Schizotheciaceae</taxon>
        <taxon>Echria</taxon>
    </lineage>
</organism>
<keyword evidence="1" id="KW-0812">Transmembrane</keyword>
<protein>
    <submittedName>
        <fullName evidence="2">Uncharacterized protein</fullName>
    </submittedName>
</protein>
<keyword evidence="3" id="KW-1185">Reference proteome</keyword>
<reference evidence="2" key="1">
    <citation type="submission" date="2023-06" db="EMBL/GenBank/DDBJ databases">
        <title>Genome-scale phylogeny and comparative genomics of the fungal order Sordariales.</title>
        <authorList>
            <consortium name="Lawrence Berkeley National Laboratory"/>
            <person name="Hensen N."/>
            <person name="Bonometti L."/>
            <person name="Westerberg I."/>
            <person name="Brannstrom I.O."/>
            <person name="Guillou S."/>
            <person name="Cros-Aarteil S."/>
            <person name="Calhoun S."/>
            <person name="Haridas S."/>
            <person name="Kuo A."/>
            <person name="Mondo S."/>
            <person name="Pangilinan J."/>
            <person name="Riley R."/>
            <person name="Labutti K."/>
            <person name="Andreopoulos B."/>
            <person name="Lipzen A."/>
            <person name="Chen C."/>
            <person name="Yanf M."/>
            <person name="Daum C."/>
            <person name="Ng V."/>
            <person name="Clum A."/>
            <person name="Steindorff A."/>
            <person name="Ohm R."/>
            <person name="Martin F."/>
            <person name="Silar P."/>
            <person name="Natvig D."/>
            <person name="Lalanne C."/>
            <person name="Gautier V."/>
            <person name="Ament-Velasquez S.L."/>
            <person name="Kruys A."/>
            <person name="Hutchinson M.I."/>
            <person name="Powell A.J."/>
            <person name="Barry K."/>
            <person name="Miller A.N."/>
            <person name="Grigoriev I.V."/>
            <person name="Debuchy R."/>
            <person name="Gladieux P."/>
            <person name="Thoren M.H."/>
            <person name="Johannesson H."/>
        </authorList>
    </citation>
    <scope>NUCLEOTIDE SEQUENCE</scope>
    <source>
        <strain evidence="2">PSN4</strain>
    </source>
</reference>
<proteinExistence type="predicted"/>